<evidence type="ECO:0000256" key="5">
    <source>
        <dbReference type="ARBA" id="ARBA00022801"/>
    </source>
</evidence>
<evidence type="ECO:0000256" key="6">
    <source>
        <dbReference type="ARBA" id="ARBA00022912"/>
    </source>
</evidence>
<dbReference type="PRINTS" id="PR00081">
    <property type="entry name" value="GDHRDH"/>
</dbReference>
<accession>A0A9P7XH04</accession>
<dbReference type="InterPro" id="IPR002347">
    <property type="entry name" value="SDR_fam"/>
</dbReference>
<keyword evidence="6" id="KW-0904">Protein phosphatase</keyword>
<evidence type="ECO:0000256" key="9">
    <source>
        <dbReference type="ARBA" id="ARBA00048336"/>
    </source>
</evidence>
<dbReference type="InterPro" id="IPR006811">
    <property type="entry name" value="RNA_pol_II_suA"/>
</dbReference>
<dbReference type="GO" id="GO:0005634">
    <property type="term" value="C:nucleus"/>
    <property type="evidence" value="ECO:0007669"/>
    <property type="project" value="UniProtKB-SubCell"/>
</dbReference>
<name>A0A9P7XH04_9FUNG</name>
<evidence type="ECO:0000256" key="8">
    <source>
        <dbReference type="ARBA" id="ARBA00047761"/>
    </source>
</evidence>
<comment type="subcellular location">
    <subcellularLocation>
        <location evidence="1">Nucleus</location>
    </subcellularLocation>
</comment>
<keyword evidence="5" id="KW-0378">Hydrolase</keyword>
<dbReference type="GO" id="GO:0004722">
    <property type="term" value="F:protein serine/threonine phosphatase activity"/>
    <property type="evidence" value="ECO:0007669"/>
    <property type="project" value="UniProtKB-EC"/>
</dbReference>
<gene>
    <name evidence="11" type="primary">SSU72</name>
    <name evidence="11" type="ORF">KI688_007778</name>
</gene>
<dbReference type="GO" id="GO:0006397">
    <property type="term" value="P:mRNA processing"/>
    <property type="evidence" value="ECO:0007669"/>
    <property type="project" value="UniProtKB-KW"/>
</dbReference>
<dbReference type="CDD" id="cd05339">
    <property type="entry name" value="17beta-HSDXI-like_SDR_c"/>
    <property type="match status" value="1"/>
</dbReference>
<keyword evidence="12" id="KW-1185">Reference proteome</keyword>
<evidence type="ECO:0000256" key="2">
    <source>
        <dbReference type="ARBA" id="ARBA00008978"/>
    </source>
</evidence>
<evidence type="ECO:0000313" key="12">
    <source>
        <dbReference type="Proteomes" id="UP000707451"/>
    </source>
</evidence>
<dbReference type="AlphaFoldDB" id="A0A9P7XH04"/>
<comment type="catalytic activity">
    <reaction evidence="8">
        <text>O-phospho-L-seryl-[protein] + H2O = L-seryl-[protein] + phosphate</text>
        <dbReference type="Rhea" id="RHEA:20629"/>
        <dbReference type="Rhea" id="RHEA-COMP:9863"/>
        <dbReference type="Rhea" id="RHEA-COMP:11604"/>
        <dbReference type="ChEBI" id="CHEBI:15377"/>
        <dbReference type="ChEBI" id="CHEBI:29999"/>
        <dbReference type="ChEBI" id="CHEBI:43474"/>
        <dbReference type="ChEBI" id="CHEBI:83421"/>
        <dbReference type="EC" id="3.1.3.16"/>
    </reaction>
</comment>
<organism evidence="11 12">
    <name type="scientific">Linnemannia hyalina</name>
    <dbReference type="NCBI Taxonomy" id="64524"/>
    <lineage>
        <taxon>Eukaryota</taxon>
        <taxon>Fungi</taxon>
        <taxon>Fungi incertae sedis</taxon>
        <taxon>Mucoromycota</taxon>
        <taxon>Mortierellomycotina</taxon>
        <taxon>Mortierellomycetes</taxon>
        <taxon>Mortierellales</taxon>
        <taxon>Mortierellaceae</taxon>
        <taxon>Linnemannia</taxon>
    </lineage>
</organism>
<comment type="catalytic activity">
    <reaction evidence="9">
        <text>O-phospho-L-threonyl-[protein] + H2O = L-threonyl-[protein] + phosphate</text>
        <dbReference type="Rhea" id="RHEA:47004"/>
        <dbReference type="Rhea" id="RHEA-COMP:11060"/>
        <dbReference type="Rhea" id="RHEA-COMP:11605"/>
        <dbReference type="ChEBI" id="CHEBI:15377"/>
        <dbReference type="ChEBI" id="CHEBI:30013"/>
        <dbReference type="ChEBI" id="CHEBI:43474"/>
        <dbReference type="ChEBI" id="CHEBI:61977"/>
        <dbReference type="EC" id="3.1.3.16"/>
    </reaction>
</comment>
<evidence type="ECO:0000256" key="3">
    <source>
        <dbReference type="ARBA" id="ARBA00013081"/>
    </source>
</evidence>
<dbReference type="Gene3D" id="3.40.50.720">
    <property type="entry name" value="NAD(P)-binding Rossmann-like Domain"/>
    <property type="match status" value="1"/>
</dbReference>
<dbReference type="SUPFAM" id="SSF51735">
    <property type="entry name" value="NAD(P)-binding Rossmann-fold domains"/>
    <property type="match status" value="1"/>
</dbReference>
<dbReference type="Pfam" id="PF00106">
    <property type="entry name" value="adh_short"/>
    <property type="match status" value="1"/>
</dbReference>
<comment type="similarity">
    <text evidence="2">Belongs to the SSU72 phosphatase family.</text>
</comment>
<evidence type="ECO:0000256" key="10">
    <source>
        <dbReference type="SAM" id="Phobius"/>
    </source>
</evidence>
<sequence length="569" mass="64173">MVNRNTLDFVLHMLHASVFHVSFPFFLIPLIKMYGFTNESSAFLMAAFYGVLLFVVKIALWLHERSQRRDGKVDWEDEVVLITGGASGIGYLLAEMLAIRHITVVVLDVHPVKTARKLSLPVLRLLDIESYICDVSDPEDIARVANEIREDVGEPTILINNAGIVSGRSIMDLSIEDIKRTINVNYLGQAFTIKEFLPDMIKNNHGHIAAVKAFHETLESEIKYVYKTLGVRTTLVCCGKIETGMFQGVKERMPFITPTLEPLEVVKEIIESMEQRRTHNQIMMPFYVNFVPLVSILPGWFQDLARTVSGADKAMDTFVGKKGVQPRSTLQVVDAFPVGGESKEDKKACEIPSAETASLNLWYTSSLEPSMVPSCSSSRAENLRLAQITTLDEAIGAIIRSKNGFTVSSYGTGTMVRLPGPTIDKPNIYNFGTPYNEVYQELKGKDTQLYQSNGLLLMLDRNRKIKNSPERWQESRQEFDVIITCEERCFDAVCEDLIQRGESHSNPVHVINVDIKDNYEEAMVGGRMILHLAKDIEQARDLDQEIQPILDRFNQRYPSAPVLHSVSYF</sequence>
<feature type="transmembrane region" description="Helical" evidence="10">
    <location>
        <begin position="9"/>
        <end position="31"/>
    </location>
</feature>
<feature type="transmembrane region" description="Helical" evidence="10">
    <location>
        <begin position="282"/>
        <end position="301"/>
    </location>
</feature>
<evidence type="ECO:0000313" key="11">
    <source>
        <dbReference type="EMBL" id="KAG9060951.1"/>
    </source>
</evidence>
<keyword evidence="10" id="KW-0472">Membrane</keyword>
<evidence type="ECO:0000256" key="1">
    <source>
        <dbReference type="ARBA" id="ARBA00004123"/>
    </source>
</evidence>
<dbReference type="InterPro" id="IPR036291">
    <property type="entry name" value="NAD(P)-bd_dom_sf"/>
</dbReference>
<reference evidence="11" key="1">
    <citation type="submission" date="2021-06" db="EMBL/GenBank/DDBJ databases">
        <title>Genome Sequence of Mortierella hyaline Strain SCG-10, a Cold-Adapted, Nitrate-Reducing Fungus Isolated from Soil in Minnesota, USA.</title>
        <authorList>
            <person name="Aldossari N."/>
        </authorList>
    </citation>
    <scope>NUCLEOTIDE SEQUENCE</scope>
    <source>
        <strain evidence="11">SCG-10</strain>
    </source>
</reference>
<dbReference type="Proteomes" id="UP000707451">
    <property type="component" value="Unassembled WGS sequence"/>
</dbReference>
<keyword evidence="10" id="KW-0812">Transmembrane</keyword>
<dbReference type="OrthoDB" id="294295at2759"/>
<keyword evidence="10" id="KW-1133">Transmembrane helix</keyword>
<feature type="transmembrane region" description="Helical" evidence="10">
    <location>
        <begin position="43"/>
        <end position="62"/>
    </location>
</feature>
<dbReference type="Gene3D" id="3.40.50.2300">
    <property type="match status" value="1"/>
</dbReference>
<keyword evidence="4" id="KW-0507">mRNA processing</keyword>
<dbReference type="Pfam" id="PF04722">
    <property type="entry name" value="Ssu72"/>
    <property type="match status" value="1"/>
</dbReference>
<keyword evidence="7" id="KW-0539">Nucleus</keyword>
<protein>
    <recommendedName>
        <fullName evidence="3">protein-serine/threonine phosphatase</fullName>
        <ecNumber evidence="3">3.1.3.16</ecNumber>
    </recommendedName>
</protein>
<proteinExistence type="inferred from homology"/>
<evidence type="ECO:0000256" key="4">
    <source>
        <dbReference type="ARBA" id="ARBA00022664"/>
    </source>
</evidence>
<evidence type="ECO:0000256" key="7">
    <source>
        <dbReference type="ARBA" id="ARBA00023242"/>
    </source>
</evidence>
<dbReference type="EC" id="3.1.3.16" evidence="3"/>
<dbReference type="PANTHER" id="PTHR20383">
    <property type="entry name" value="RNA POLYMERASE II SUBUNIT A C-TERMINAL DOMAIN PHOSPHATASE"/>
    <property type="match status" value="1"/>
</dbReference>
<comment type="caution">
    <text evidence="11">The sequence shown here is derived from an EMBL/GenBank/DDBJ whole genome shotgun (WGS) entry which is preliminary data.</text>
</comment>
<dbReference type="EMBL" id="JAHRHY010000027">
    <property type="protein sequence ID" value="KAG9060951.1"/>
    <property type="molecule type" value="Genomic_DNA"/>
</dbReference>